<dbReference type="EMBL" id="BMVP01000003">
    <property type="protein sequence ID" value="GHB50768.1"/>
    <property type="molecule type" value="Genomic_DNA"/>
</dbReference>
<accession>A0ABQ3EU14</accession>
<dbReference type="InterPro" id="IPR023753">
    <property type="entry name" value="FAD/NAD-binding_dom"/>
</dbReference>
<evidence type="ECO:0000313" key="3">
    <source>
        <dbReference type="Proteomes" id="UP000642673"/>
    </source>
</evidence>
<dbReference type="RefSeq" id="WP_229873587.1">
    <property type="nucleotide sequence ID" value="NZ_BMVP01000003.1"/>
</dbReference>
<reference evidence="3" key="1">
    <citation type="journal article" date="2019" name="Int. J. Syst. Evol. Microbiol.">
        <title>The Global Catalogue of Microorganisms (GCM) 10K type strain sequencing project: providing services to taxonomists for standard genome sequencing and annotation.</title>
        <authorList>
            <consortium name="The Broad Institute Genomics Platform"/>
            <consortium name="The Broad Institute Genome Sequencing Center for Infectious Disease"/>
            <person name="Wu L."/>
            <person name="Ma J."/>
        </authorList>
    </citation>
    <scope>NUCLEOTIDE SEQUENCE [LARGE SCALE GENOMIC DNA]</scope>
    <source>
        <strain evidence="3">JCM 4738</strain>
    </source>
</reference>
<proteinExistence type="predicted"/>
<organism evidence="2 3">
    <name type="scientific">Streptomyces cirratus</name>
    <dbReference type="NCBI Taxonomy" id="68187"/>
    <lineage>
        <taxon>Bacteria</taxon>
        <taxon>Bacillati</taxon>
        <taxon>Actinomycetota</taxon>
        <taxon>Actinomycetes</taxon>
        <taxon>Kitasatosporales</taxon>
        <taxon>Streptomycetaceae</taxon>
        <taxon>Streptomyces</taxon>
    </lineage>
</organism>
<feature type="domain" description="FAD/NAD(P)-binding" evidence="1">
    <location>
        <begin position="29"/>
        <end position="100"/>
    </location>
</feature>
<protein>
    <recommendedName>
        <fullName evidence="1">FAD/NAD(P)-binding domain-containing protein</fullName>
    </recommendedName>
</protein>
<dbReference type="Proteomes" id="UP000642673">
    <property type="component" value="Unassembled WGS sequence"/>
</dbReference>
<comment type="caution">
    <text evidence="2">The sequence shown here is derived from an EMBL/GenBank/DDBJ whole genome shotgun (WGS) entry which is preliminary data.</text>
</comment>
<dbReference type="InterPro" id="IPR036188">
    <property type="entry name" value="FAD/NAD-bd_sf"/>
</dbReference>
<dbReference type="Pfam" id="PF07992">
    <property type="entry name" value="Pyr_redox_2"/>
    <property type="match status" value="1"/>
</dbReference>
<gene>
    <name evidence="2" type="ORF">GCM10010347_20470</name>
</gene>
<evidence type="ECO:0000313" key="2">
    <source>
        <dbReference type="EMBL" id="GHB50768.1"/>
    </source>
</evidence>
<evidence type="ECO:0000259" key="1">
    <source>
        <dbReference type="Pfam" id="PF07992"/>
    </source>
</evidence>
<dbReference type="SUPFAM" id="SSF51905">
    <property type="entry name" value="FAD/NAD(P)-binding domain"/>
    <property type="match status" value="1"/>
</dbReference>
<dbReference type="Gene3D" id="3.50.50.60">
    <property type="entry name" value="FAD/NAD(P)-binding domain"/>
    <property type="match status" value="2"/>
</dbReference>
<keyword evidence="3" id="KW-1185">Reference proteome</keyword>
<name>A0ABQ3EU14_9ACTN</name>
<sequence>MDAGDAAVAATPLASMLRDGITAGVGTVDRIGDGSDLGFGYAFLAVGSTVEPIPGAVAVGTWEGAEQARVALAALDPDRTVTVIGGGATGIETAAEVARARPRTSGCGSSGRRW</sequence>